<dbReference type="EMBL" id="JANPWB010000008">
    <property type="protein sequence ID" value="KAJ1164851.1"/>
    <property type="molecule type" value="Genomic_DNA"/>
</dbReference>
<dbReference type="AlphaFoldDB" id="A0AAV7SLA0"/>
<name>A0AAV7SLA0_PLEWA</name>
<dbReference type="Proteomes" id="UP001066276">
    <property type="component" value="Chromosome 4_2"/>
</dbReference>
<protein>
    <submittedName>
        <fullName evidence="2">Uncharacterized protein</fullName>
    </submittedName>
</protein>
<keyword evidence="3" id="KW-1185">Reference proteome</keyword>
<feature type="region of interest" description="Disordered" evidence="1">
    <location>
        <begin position="57"/>
        <end position="109"/>
    </location>
</feature>
<organism evidence="2 3">
    <name type="scientific">Pleurodeles waltl</name>
    <name type="common">Iberian ribbed newt</name>
    <dbReference type="NCBI Taxonomy" id="8319"/>
    <lineage>
        <taxon>Eukaryota</taxon>
        <taxon>Metazoa</taxon>
        <taxon>Chordata</taxon>
        <taxon>Craniata</taxon>
        <taxon>Vertebrata</taxon>
        <taxon>Euteleostomi</taxon>
        <taxon>Amphibia</taxon>
        <taxon>Batrachia</taxon>
        <taxon>Caudata</taxon>
        <taxon>Salamandroidea</taxon>
        <taxon>Salamandridae</taxon>
        <taxon>Pleurodelinae</taxon>
        <taxon>Pleurodeles</taxon>
    </lineage>
</organism>
<evidence type="ECO:0000313" key="2">
    <source>
        <dbReference type="EMBL" id="KAJ1164851.1"/>
    </source>
</evidence>
<accession>A0AAV7SLA0</accession>
<comment type="caution">
    <text evidence="2">The sequence shown here is derived from an EMBL/GenBank/DDBJ whole genome shotgun (WGS) entry which is preliminary data.</text>
</comment>
<sequence>MVLKRVGSLAAAKEGAGAPQCWDGEALGSALGRQAVTAQSPPRMQPRTRIRCRERAAENGDPGLHTLPGAAGLTSQTPEVNQGQLACWKGEESRRRGGRLRSPPRGPVK</sequence>
<feature type="compositionally biased region" description="Polar residues" evidence="1">
    <location>
        <begin position="73"/>
        <end position="84"/>
    </location>
</feature>
<gene>
    <name evidence="2" type="ORF">NDU88_005284</name>
</gene>
<evidence type="ECO:0000256" key="1">
    <source>
        <dbReference type="SAM" id="MobiDB-lite"/>
    </source>
</evidence>
<proteinExistence type="predicted"/>
<reference evidence="2" key="1">
    <citation type="journal article" date="2022" name="bioRxiv">
        <title>Sequencing and chromosome-scale assembly of the giantPleurodeles waltlgenome.</title>
        <authorList>
            <person name="Brown T."/>
            <person name="Elewa A."/>
            <person name="Iarovenko S."/>
            <person name="Subramanian E."/>
            <person name="Araus A.J."/>
            <person name="Petzold A."/>
            <person name="Susuki M."/>
            <person name="Suzuki K.-i.T."/>
            <person name="Hayashi T."/>
            <person name="Toyoda A."/>
            <person name="Oliveira C."/>
            <person name="Osipova E."/>
            <person name="Leigh N.D."/>
            <person name="Simon A."/>
            <person name="Yun M.H."/>
        </authorList>
    </citation>
    <scope>NUCLEOTIDE SEQUENCE</scope>
    <source>
        <strain evidence="2">20211129_DDA</strain>
        <tissue evidence="2">Liver</tissue>
    </source>
</reference>
<evidence type="ECO:0000313" key="3">
    <source>
        <dbReference type="Proteomes" id="UP001066276"/>
    </source>
</evidence>